<sequence>MEGFQPQSRDNSPENQGPGLSATTTALLVLATVFVSLRFASRWTLGKIYGWDDWVMVAALMVAFATGAINYAMIDSGLGRHARTLSLAQQEQFFKLLLAFECVYVTAVALIKTSVLLMYLRIFPSRGFRIAAGIIGATIVSWWIAIVLVCVFQCKPISKAWLPWNDGVCINLKASFIGNAIPNILTDVAILCMPVQQVLKLQTNAIQKLMVLFMFGLGSFVLFASIYRFTTIMQFDVSDTTWTLATACTWCVVEVCCGAISACLPTLRPLMMKMSRSFGSMPSKKNGGTGGRAGSGSHNPTELVTIGGSGAPKPGAGNRQFKRLEDEHDKYGPTTMIRTSSPDDAYKGGSSDDELPLKDGIHVQVQHEMHVSETATNLSQSSREL</sequence>
<protein>
    <recommendedName>
        <fullName evidence="8">Rhodopsin domain-containing protein</fullName>
    </recommendedName>
</protein>
<dbReference type="Pfam" id="PF20684">
    <property type="entry name" value="Fung_rhodopsin"/>
    <property type="match status" value="1"/>
</dbReference>
<feature type="transmembrane region" description="Helical" evidence="7">
    <location>
        <begin position="209"/>
        <end position="230"/>
    </location>
</feature>
<proteinExistence type="inferred from homology"/>
<dbReference type="EMBL" id="KV875093">
    <property type="protein sequence ID" value="OIW35133.1"/>
    <property type="molecule type" value="Genomic_DNA"/>
</dbReference>
<keyword evidence="2 7" id="KW-0812">Transmembrane</keyword>
<dbReference type="PANTHER" id="PTHR33048:SF47">
    <property type="entry name" value="INTEGRAL MEMBRANE PROTEIN-RELATED"/>
    <property type="match status" value="1"/>
</dbReference>
<dbReference type="InterPro" id="IPR049326">
    <property type="entry name" value="Rhodopsin_dom_fungi"/>
</dbReference>
<comment type="similarity">
    <text evidence="5">Belongs to the SAT4 family.</text>
</comment>
<keyword evidence="4 7" id="KW-0472">Membrane</keyword>
<feature type="domain" description="Rhodopsin" evidence="8">
    <location>
        <begin position="37"/>
        <end position="272"/>
    </location>
</feature>
<dbReference type="STRING" id="1408157.A0A1J7J6N0"/>
<gene>
    <name evidence="9" type="ORF">CONLIGDRAFT_710366</name>
</gene>
<evidence type="ECO:0000313" key="10">
    <source>
        <dbReference type="Proteomes" id="UP000182658"/>
    </source>
</evidence>
<dbReference type="Proteomes" id="UP000182658">
    <property type="component" value="Unassembled WGS sequence"/>
</dbReference>
<evidence type="ECO:0000256" key="5">
    <source>
        <dbReference type="ARBA" id="ARBA00038359"/>
    </source>
</evidence>
<accession>A0A1J7J6N0</accession>
<evidence type="ECO:0000256" key="1">
    <source>
        <dbReference type="ARBA" id="ARBA00004141"/>
    </source>
</evidence>
<comment type="subcellular location">
    <subcellularLocation>
        <location evidence="1">Membrane</location>
        <topology evidence="1">Multi-pass membrane protein</topology>
    </subcellularLocation>
</comment>
<reference evidence="9 10" key="1">
    <citation type="submission" date="2016-10" db="EMBL/GenBank/DDBJ databases">
        <title>Draft genome sequence of Coniochaeta ligniaria NRRL30616, a lignocellulolytic fungus for bioabatement of inhibitors in plant biomass hydrolysates.</title>
        <authorList>
            <consortium name="DOE Joint Genome Institute"/>
            <person name="Jimenez D.J."/>
            <person name="Hector R.E."/>
            <person name="Riley R."/>
            <person name="Sun H."/>
            <person name="Grigoriev I.V."/>
            <person name="Van Elsas J.D."/>
            <person name="Nichols N.N."/>
        </authorList>
    </citation>
    <scope>NUCLEOTIDE SEQUENCE [LARGE SCALE GENOMIC DNA]</scope>
    <source>
        <strain evidence="9 10">NRRL 30616</strain>
    </source>
</reference>
<feature type="transmembrane region" description="Helical" evidence="7">
    <location>
        <begin position="128"/>
        <end position="152"/>
    </location>
</feature>
<evidence type="ECO:0000256" key="6">
    <source>
        <dbReference type="SAM" id="MobiDB-lite"/>
    </source>
</evidence>
<feature type="transmembrane region" description="Helical" evidence="7">
    <location>
        <begin position="54"/>
        <end position="73"/>
    </location>
</feature>
<dbReference type="InterPro" id="IPR052337">
    <property type="entry name" value="SAT4-like"/>
</dbReference>
<feature type="region of interest" description="Disordered" evidence="6">
    <location>
        <begin position="278"/>
        <end position="356"/>
    </location>
</feature>
<evidence type="ECO:0000259" key="8">
    <source>
        <dbReference type="Pfam" id="PF20684"/>
    </source>
</evidence>
<dbReference type="AlphaFoldDB" id="A0A1J7J6N0"/>
<feature type="compositionally biased region" description="Basic and acidic residues" evidence="6">
    <location>
        <begin position="322"/>
        <end position="331"/>
    </location>
</feature>
<keyword evidence="10" id="KW-1185">Reference proteome</keyword>
<evidence type="ECO:0000256" key="4">
    <source>
        <dbReference type="ARBA" id="ARBA00023136"/>
    </source>
</evidence>
<dbReference type="PANTHER" id="PTHR33048">
    <property type="entry name" value="PTH11-LIKE INTEGRAL MEMBRANE PROTEIN (AFU_ORTHOLOGUE AFUA_5G11245)"/>
    <property type="match status" value="1"/>
</dbReference>
<evidence type="ECO:0000256" key="2">
    <source>
        <dbReference type="ARBA" id="ARBA00022692"/>
    </source>
</evidence>
<keyword evidence="3 7" id="KW-1133">Transmembrane helix</keyword>
<evidence type="ECO:0000313" key="9">
    <source>
        <dbReference type="EMBL" id="OIW35133.1"/>
    </source>
</evidence>
<feature type="transmembrane region" description="Helical" evidence="7">
    <location>
        <begin position="242"/>
        <end position="267"/>
    </location>
</feature>
<dbReference type="GO" id="GO:0016020">
    <property type="term" value="C:membrane"/>
    <property type="evidence" value="ECO:0007669"/>
    <property type="project" value="UniProtKB-SubCell"/>
</dbReference>
<name>A0A1J7J6N0_9PEZI</name>
<dbReference type="OrthoDB" id="5391602at2759"/>
<feature type="transmembrane region" description="Helical" evidence="7">
    <location>
        <begin position="20"/>
        <end position="39"/>
    </location>
</feature>
<dbReference type="InParanoid" id="A0A1J7J6N0"/>
<feature type="transmembrane region" description="Helical" evidence="7">
    <location>
        <begin position="93"/>
        <end position="122"/>
    </location>
</feature>
<evidence type="ECO:0000256" key="7">
    <source>
        <dbReference type="SAM" id="Phobius"/>
    </source>
</evidence>
<organism evidence="9 10">
    <name type="scientific">Coniochaeta ligniaria NRRL 30616</name>
    <dbReference type="NCBI Taxonomy" id="1408157"/>
    <lineage>
        <taxon>Eukaryota</taxon>
        <taxon>Fungi</taxon>
        <taxon>Dikarya</taxon>
        <taxon>Ascomycota</taxon>
        <taxon>Pezizomycotina</taxon>
        <taxon>Sordariomycetes</taxon>
        <taxon>Sordariomycetidae</taxon>
        <taxon>Coniochaetales</taxon>
        <taxon>Coniochaetaceae</taxon>
        <taxon>Coniochaeta</taxon>
    </lineage>
</organism>
<evidence type="ECO:0000256" key="3">
    <source>
        <dbReference type="ARBA" id="ARBA00022989"/>
    </source>
</evidence>